<dbReference type="OrthoDB" id="10001926at2759"/>
<dbReference type="InterPro" id="IPR015510">
    <property type="entry name" value="PGRP"/>
</dbReference>
<feature type="transmembrane region" description="Helical" evidence="4">
    <location>
        <begin position="50"/>
        <end position="71"/>
    </location>
</feature>
<dbReference type="PANTHER" id="PTHR11022:SF41">
    <property type="entry name" value="PEPTIDOGLYCAN-RECOGNITION PROTEIN LC-RELATED"/>
    <property type="match status" value="1"/>
</dbReference>
<evidence type="ECO:0000256" key="2">
    <source>
        <dbReference type="ARBA" id="ARBA00022588"/>
    </source>
</evidence>
<dbReference type="GO" id="GO:0009253">
    <property type="term" value="P:peptidoglycan catabolic process"/>
    <property type="evidence" value="ECO:0007669"/>
    <property type="project" value="InterPro"/>
</dbReference>
<feature type="domain" description="N-acetylmuramoyl-L-alanine amidase" evidence="5">
    <location>
        <begin position="101"/>
        <end position="234"/>
    </location>
</feature>
<name>A0A2J7PWW2_9NEOP</name>
<dbReference type="InterPro" id="IPR006619">
    <property type="entry name" value="PGRP_domain_met/bac"/>
</dbReference>
<gene>
    <name evidence="7" type="primary">PGRP-SD</name>
    <name evidence="7" type="ORF">B7P43_G12062</name>
</gene>
<dbReference type="GO" id="GO:0045087">
    <property type="term" value="P:innate immune response"/>
    <property type="evidence" value="ECO:0007669"/>
    <property type="project" value="UniProtKB-KW"/>
</dbReference>
<dbReference type="GO" id="GO:0008270">
    <property type="term" value="F:zinc ion binding"/>
    <property type="evidence" value="ECO:0007669"/>
    <property type="project" value="InterPro"/>
</dbReference>
<dbReference type="FunFam" id="3.40.80.10:FF:000001">
    <property type="entry name" value="Peptidoglycan recognition protein 1"/>
    <property type="match status" value="1"/>
</dbReference>
<evidence type="ECO:0000256" key="4">
    <source>
        <dbReference type="SAM" id="Phobius"/>
    </source>
</evidence>
<evidence type="ECO:0000256" key="3">
    <source>
        <dbReference type="ARBA" id="ARBA00022859"/>
    </source>
</evidence>
<proteinExistence type="inferred from homology"/>
<keyword evidence="4" id="KW-0812">Transmembrane</keyword>
<evidence type="ECO:0000259" key="6">
    <source>
        <dbReference type="SMART" id="SM00701"/>
    </source>
</evidence>
<dbReference type="SMART" id="SM00701">
    <property type="entry name" value="PGRP"/>
    <property type="match status" value="1"/>
</dbReference>
<dbReference type="Pfam" id="PF01510">
    <property type="entry name" value="Amidase_2"/>
    <property type="match status" value="1"/>
</dbReference>
<protein>
    <submittedName>
        <fullName evidence="7">Peptidoglycan-recognition protein SD</fullName>
    </submittedName>
</protein>
<dbReference type="Proteomes" id="UP000235965">
    <property type="component" value="Unassembled WGS sequence"/>
</dbReference>
<dbReference type="CDD" id="cd06583">
    <property type="entry name" value="PGRP"/>
    <property type="match status" value="1"/>
</dbReference>
<evidence type="ECO:0000259" key="5">
    <source>
        <dbReference type="SMART" id="SM00644"/>
    </source>
</evidence>
<comment type="caution">
    <text evidence="7">The sequence shown here is derived from an EMBL/GenBank/DDBJ whole genome shotgun (WGS) entry which is preliminary data.</text>
</comment>
<dbReference type="Gene3D" id="3.40.80.10">
    <property type="entry name" value="Peptidoglycan recognition protein-like"/>
    <property type="match status" value="1"/>
</dbReference>
<evidence type="ECO:0000313" key="7">
    <source>
        <dbReference type="EMBL" id="PNF20813.1"/>
    </source>
</evidence>
<organism evidence="7 8">
    <name type="scientific">Cryptotermes secundus</name>
    <dbReference type="NCBI Taxonomy" id="105785"/>
    <lineage>
        <taxon>Eukaryota</taxon>
        <taxon>Metazoa</taxon>
        <taxon>Ecdysozoa</taxon>
        <taxon>Arthropoda</taxon>
        <taxon>Hexapoda</taxon>
        <taxon>Insecta</taxon>
        <taxon>Pterygota</taxon>
        <taxon>Neoptera</taxon>
        <taxon>Polyneoptera</taxon>
        <taxon>Dictyoptera</taxon>
        <taxon>Blattodea</taxon>
        <taxon>Blattoidea</taxon>
        <taxon>Termitoidae</taxon>
        <taxon>Kalotermitidae</taxon>
        <taxon>Cryptotermitinae</taxon>
        <taxon>Cryptotermes</taxon>
    </lineage>
</organism>
<keyword evidence="2" id="KW-0399">Innate immunity</keyword>
<feature type="domain" description="Peptidoglycan recognition protein family" evidence="6">
    <location>
        <begin position="85"/>
        <end position="228"/>
    </location>
</feature>
<keyword evidence="3" id="KW-0391">Immunity</keyword>
<keyword evidence="4" id="KW-1133">Transmembrane helix</keyword>
<sequence>MVGNARTVVNADVENVAAISNNQDCATSEDEQPLISERGVFSRLPGIRVLLVWILVIILLGGAGVGAFLLIGMSGRSGSASDTPFRLVNRSAWRARVPKDTTPFPRPPAIYAVIIHTEGVPCDSEAVCSAVVREIQHFHMDTRKFSDIAYNFLVGGDSETYEGRGWDMQGAFAKDFNNRSLGIAFIGTFDTRTPPKQQLEEAQALLEVSVKNKKLSRDYILVGHRQVSNTDSPGEALFEILKTWPHWKDCFMSSC</sequence>
<dbReference type="FunCoup" id="A0A2J7PWW2">
    <property type="interactions" value="25"/>
</dbReference>
<dbReference type="InParanoid" id="A0A2J7PWW2"/>
<dbReference type="GO" id="GO:0008745">
    <property type="term" value="F:N-acetylmuramoyl-L-alanine amidase activity"/>
    <property type="evidence" value="ECO:0007669"/>
    <property type="project" value="InterPro"/>
</dbReference>
<evidence type="ECO:0000256" key="1">
    <source>
        <dbReference type="ARBA" id="ARBA00007553"/>
    </source>
</evidence>
<dbReference type="InterPro" id="IPR002502">
    <property type="entry name" value="Amidase_domain"/>
</dbReference>
<dbReference type="STRING" id="105785.A0A2J7PWW2"/>
<keyword evidence="8" id="KW-1185">Reference proteome</keyword>
<dbReference type="SMART" id="SM00644">
    <property type="entry name" value="Ami_2"/>
    <property type="match status" value="1"/>
</dbReference>
<keyword evidence="4" id="KW-0472">Membrane</keyword>
<dbReference type="SUPFAM" id="SSF55846">
    <property type="entry name" value="N-acetylmuramoyl-L-alanine amidase-like"/>
    <property type="match status" value="1"/>
</dbReference>
<dbReference type="PANTHER" id="PTHR11022">
    <property type="entry name" value="PEPTIDOGLYCAN RECOGNITION PROTEIN"/>
    <property type="match status" value="1"/>
</dbReference>
<dbReference type="InterPro" id="IPR036505">
    <property type="entry name" value="Amidase/PGRP_sf"/>
</dbReference>
<comment type="similarity">
    <text evidence="1">Belongs to the N-acetylmuramoyl-L-alanine amidase 2 family.</text>
</comment>
<dbReference type="EMBL" id="NEVH01020867">
    <property type="protein sequence ID" value="PNF20813.1"/>
    <property type="molecule type" value="Genomic_DNA"/>
</dbReference>
<dbReference type="AlphaFoldDB" id="A0A2J7PWW2"/>
<evidence type="ECO:0000313" key="8">
    <source>
        <dbReference type="Proteomes" id="UP000235965"/>
    </source>
</evidence>
<reference evidence="7 8" key="1">
    <citation type="submission" date="2017-12" db="EMBL/GenBank/DDBJ databases">
        <title>Hemimetabolous genomes reveal molecular basis of termite eusociality.</title>
        <authorList>
            <person name="Harrison M.C."/>
            <person name="Jongepier E."/>
            <person name="Robertson H.M."/>
            <person name="Arning N."/>
            <person name="Bitard-Feildel T."/>
            <person name="Chao H."/>
            <person name="Childers C.P."/>
            <person name="Dinh H."/>
            <person name="Doddapaneni H."/>
            <person name="Dugan S."/>
            <person name="Gowin J."/>
            <person name="Greiner C."/>
            <person name="Han Y."/>
            <person name="Hu H."/>
            <person name="Hughes D.S.T."/>
            <person name="Huylmans A.-K."/>
            <person name="Kemena C."/>
            <person name="Kremer L.P.M."/>
            <person name="Lee S.L."/>
            <person name="Lopez-Ezquerra A."/>
            <person name="Mallet L."/>
            <person name="Monroy-Kuhn J.M."/>
            <person name="Moser A."/>
            <person name="Murali S.C."/>
            <person name="Muzny D.M."/>
            <person name="Otani S."/>
            <person name="Piulachs M.-D."/>
            <person name="Poelchau M."/>
            <person name="Qu J."/>
            <person name="Schaub F."/>
            <person name="Wada-Katsumata A."/>
            <person name="Worley K.C."/>
            <person name="Xie Q."/>
            <person name="Ylla G."/>
            <person name="Poulsen M."/>
            <person name="Gibbs R.A."/>
            <person name="Schal C."/>
            <person name="Richards S."/>
            <person name="Belles X."/>
            <person name="Korb J."/>
            <person name="Bornberg-Bauer E."/>
        </authorList>
    </citation>
    <scope>NUCLEOTIDE SEQUENCE [LARGE SCALE GENOMIC DNA]</scope>
    <source>
        <tissue evidence="7">Whole body</tissue>
    </source>
</reference>
<accession>A0A2J7PWW2</accession>